<evidence type="ECO:0000256" key="10">
    <source>
        <dbReference type="ARBA" id="ARBA00068717"/>
    </source>
</evidence>
<dbReference type="PANTHER" id="PTHR24322">
    <property type="entry name" value="PKSB"/>
    <property type="match status" value="1"/>
</dbReference>
<evidence type="ECO:0000256" key="6">
    <source>
        <dbReference type="ARBA" id="ARBA00023002"/>
    </source>
</evidence>
<keyword evidence="6" id="KW-0560">Oxidoreductase</keyword>
<evidence type="ECO:0000256" key="7">
    <source>
        <dbReference type="ARBA" id="ARBA00023098"/>
    </source>
</evidence>
<dbReference type="GO" id="GO:0005811">
    <property type="term" value="C:lipid droplet"/>
    <property type="evidence" value="ECO:0007669"/>
    <property type="project" value="TreeGrafter"/>
</dbReference>
<keyword evidence="8" id="KW-0472">Membrane</keyword>
<dbReference type="PANTHER" id="PTHR24322:SF736">
    <property type="entry name" value="RETINOL DEHYDROGENASE 10"/>
    <property type="match status" value="1"/>
</dbReference>
<evidence type="ECO:0000256" key="12">
    <source>
        <dbReference type="RuleBase" id="RU000363"/>
    </source>
</evidence>
<keyword evidence="4" id="KW-0521">NADP</keyword>
<dbReference type="InterPro" id="IPR020904">
    <property type="entry name" value="Sc_DH/Rdtase_CS"/>
</dbReference>
<comment type="similarity">
    <text evidence="2 12">Belongs to the short-chain dehydrogenases/reductases (SDR) family.</text>
</comment>
<evidence type="ECO:0000256" key="3">
    <source>
        <dbReference type="ARBA" id="ARBA00022692"/>
    </source>
</evidence>
<evidence type="ECO:0000313" key="14">
    <source>
        <dbReference type="Proteomes" id="UP000324832"/>
    </source>
</evidence>
<dbReference type="PRINTS" id="PR00080">
    <property type="entry name" value="SDRFAMILY"/>
</dbReference>
<comment type="function">
    <text evidence="9">Catalyzes the reduction of all-trans-retinal to all-trans-retinol in the presence of NADPH.</text>
</comment>
<evidence type="ECO:0000256" key="4">
    <source>
        <dbReference type="ARBA" id="ARBA00022857"/>
    </source>
</evidence>
<dbReference type="AlphaFoldDB" id="A0A5E4R5C2"/>
<evidence type="ECO:0000256" key="9">
    <source>
        <dbReference type="ARBA" id="ARBA00059620"/>
    </source>
</evidence>
<dbReference type="GO" id="GO:0052650">
    <property type="term" value="F:all-trans-retinol dehydrogenase (NADP+) activity"/>
    <property type="evidence" value="ECO:0007669"/>
    <property type="project" value="UniProtKB-ARBA"/>
</dbReference>
<evidence type="ECO:0000256" key="11">
    <source>
        <dbReference type="ARBA" id="ARBA00082544"/>
    </source>
</evidence>
<dbReference type="Gene3D" id="3.40.50.720">
    <property type="entry name" value="NAD(P)-binding Rossmann-like Domain"/>
    <property type="match status" value="1"/>
</dbReference>
<keyword evidence="7" id="KW-0443">Lipid metabolism</keyword>
<evidence type="ECO:0000313" key="13">
    <source>
        <dbReference type="EMBL" id="VVD05744.1"/>
    </source>
</evidence>
<dbReference type="FunFam" id="3.40.50.720:FF:000131">
    <property type="entry name" value="Short-chain dehydrogenase/reductase 3"/>
    <property type="match status" value="1"/>
</dbReference>
<keyword evidence="5" id="KW-1133">Transmembrane helix</keyword>
<proteinExistence type="inferred from homology"/>
<dbReference type="EMBL" id="FZQP02007014">
    <property type="protein sequence ID" value="VVD05744.1"/>
    <property type="molecule type" value="Genomic_DNA"/>
</dbReference>
<dbReference type="SUPFAM" id="SSF51735">
    <property type="entry name" value="NAD(P)-binding Rossmann-fold domains"/>
    <property type="match status" value="1"/>
</dbReference>
<dbReference type="PROSITE" id="PS00061">
    <property type="entry name" value="ADH_SHORT"/>
    <property type="match status" value="1"/>
</dbReference>
<accession>A0A5E4R5C2</accession>
<keyword evidence="3" id="KW-0812">Transmembrane</keyword>
<reference evidence="13 14" key="1">
    <citation type="submission" date="2017-07" db="EMBL/GenBank/DDBJ databases">
        <authorList>
            <person name="Talla V."/>
            <person name="Backstrom N."/>
        </authorList>
    </citation>
    <scope>NUCLEOTIDE SEQUENCE [LARGE SCALE GENOMIC DNA]</scope>
</reference>
<dbReference type="InterPro" id="IPR036291">
    <property type="entry name" value="NAD(P)-bd_dom_sf"/>
</dbReference>
<name>A0A5E4R5C2_9NEOP</name>
<keyword evidence="14" id="KW-1185">Reference proteome</keyword>
<dbReference type="Proteomes" id="UP000324832">
    <property type="component" value="Unassembled WGS sequence"/>
</dbReference>
<dbReference type="InterPro" id="IPR002347">
    <property type="entry name" value="SDR_fam"/>
</dbReference>
<evidence type="ECO:0000256" key="1">
    <source>
        <dbReference type="ARBA" id="ARBA00004141"/>
    </source>
</evidence>
<dbReference type="GO" id="GO:0016020">
    <property type="term" value="C:membrane"/>
    <property type="evidence" value="ECO:0007669"/>
    <property type="project" value="UniProtKB-SubCell"/>
</dbReference>
<sequence length="296" mass="33425">MEVQEFLNICLEFIWTLIKVNYEIIKAMIRTIVPPEPKSVKGDIVLISGTGHGIGKEMAIRFAALGATVVCVDINDTSNEETVKMIQARKQKAFKYRCDVTERSAVMHLAERVRKEVGDVAVLVNNAGMMPCNPVLQQTEQEITLMNKLNINANIWMIQAFLPVMVQRNYGHIVAMSSMAGLQGIKNLVPYCGSKYAVKGIMDSLAVELRSDPRDLSGIKLTTIFPYIINTGLCKKPRIRFKNLMKVVEPGEAADIIINAMRREYTEISIPQDLHYLNRCSVFYWARARDFVRVPN</sequence>
<gene>
    <name evidence="13" type="ORF">LSINAPIS_LOCUS15219</name>
</gene>
<protein>
    <recommendedName>
        <fullName evidence="10">Short-chain dehydrogenase/reductase 3</fullName>
    </recommendedName>
    <alternativeName>
        <fullName evidence="11">Retinal short-chain dehydrogenase/reductase 1</fullName>
    </alternativeName>
</protein>
<comment type="subcellular location">
    <subcellularLocation>
        <location evidence="1">Membrane</location>
        <topology evidence="1">Multi-pass membrane protein</topology>
    </subcellularLocation>
</comment>
<evidence type="ECO:0000256" key="2">
    <source>
        <dbReference type="ARBA" id="ARBA00006484"/>
    </source>
</evidence>
<dbReference type="PRINTS" id="PR00081">
    <property type="entry name" value="GDHRDH"/>
</dbReference>
<dbReference type="Pfam" id="PF00106">
    <property type="entry name" value="adh_short"/>
    <property type="match status" value="1"/>
</dbReference>
<evidence type="ECO:0000256" key="8">
    <source>
        <dbReference type="ARBA" id="ARBA00023136"/>
    </source>
</evidence>
<organism evidence="13 14">
    <name type="scientific">Leptidea sinapis</name>
    <dbReference type="NCBI Taxonomy" id="189913"/>
    <lineage>
        <taxon>Eukaryota</taxon>
        <taxon>Metazoa</taxon>
        <taxon>Ecdysozoa</taxon>
        <taxon>Arthropoda</taxon>
        <taxon>Hexapoda</taxon>
        <taxon>Insecta</taxon>
        <taxon>Pterygota</taxon>
        <taxon>Neoptera</taxon>
        <taxon>Endopterygota</taxon>
        <taxon>Lepidoptera</taxon>
        <taxon>Glossata</taxon>
        <taxon>Ditrysia</taxon>
        <taxon>Papilionoidea</taxon>
        <taxon>Pieridae</taxon>
        <taxon>Dismorphiinae</taxon>
        <taxon>Leptidea</taxon>
    </lineage>
</organism>
<evidence type="ECO:0000256" key="5">
    <source>
        <dbReference type="ARBA" id="ARBA00022989"/>
    </source>
</evidence>